<feature type="compositionally biased region" description="Pro residues" evidence="1">
    <location>
        <begin position="982"/>
        <end position="991"/>
    </location>
</feature>
<feature type="region of interest" description="Disordered" evidence="1">
    <location>
        <begin position="36"/>
        <end position="57"/>
    </location>
</feature>
<feature type="region of interest" description="Disordered" evidence="1">
    <location>
        <begin position="948"/>
        <end position="991"/>
    </location>
</feature>
<gene>
    <name evidence="2" type="ORF">HYH03_001761</name>
</gene>
<comment type="caution">
    <text evidence="2">The sequence shown here is derived from an EMBL/GenBank/DDBJ whole genome shotgun (WGS) entry which is preliminary data.</text>
</comment>
<proteinExistence type="predicted"/>
<feature type="compositionally biased region" description="Pro residues" evidence="1">
    <location>
        <begin position="948"/>
        <end position="962"/>
    </location>
</feature>
<accession>A0A835YKD1</accession>
<organism evidence="2 3">
    <name type="scientific">Edaphochlamys debaryana</name>
    <dbReference type="NCBI Taxonomy" id="47281"/>
    <lineage>
        <taxon>Eukaryota</taxon>
        <taxon>Viridiplantae</taxon>
        <taxon>Chlorophyta</taxon>
        <taxon>core chlorophytes</taxon>
        <taxon>Chlorophyceae</taxon>
        <taxon>CS clade</taxon>
        <taxon>Chlamydomonadales</taxon>
        <taxon>Chlamydomonadales incertae sedis</taxon>
        <taxon>Edaphochlamys</taxon>
    </lineage>
</organism>
<evidence type="ECO:0000313" key="2">
    <source>
        <dbReference type="EMBL" id="KAG2500180.1"/>
    </source>
</evidence>
<evidence type="ECO:0008006" key="4">
    <source>
        <dbReference type="Google" id="ProtNLM"/>
    </source>
</evidence>
<reference evidence="2" key="1">
    <citation type="journal article" date="2020" name="bioRxiv">
        <title>Comparative genomics of Chlamydomonas.</title>
        <authorList>
            <person name="Craig R.J."/>
            <person name="Hasan A.R."/>
            <person name="Ness R.W."/>
            <person name="Keightley P.D."/>
        </authorList>
    </citation>
    <scope>NUCLEOTIDE SEQUENCE</scope>
    <source>
        <strain evidence="2">CCAP 11/70</strain>
    </source>
</reference>
<keyword evidence="3" id="KW-1185">Reference proteome</keyword>
<evidence type="ECO:0000313" key="3">
    <source>
        <dbReference type="Proteomes" id="UP000612055"/>
    </source>
</evidence>
<evidence type="ECO:0000256" key="1">
    <source>
        <dbReference type="SAM" id="MobiDB-lite"/>
    </source>
</evidence>
<dbReference type="AlphaFoldDB" id="A0A835YKD1"/>
<feature type="region of interest" description="Disordered" evidence="1">
    <location>
        <begin position="266"/>
        <end position="291"/>
    </location>
</feature>
<protein>
    <recommendedName>
        <fullName evidence="4">RAP domain-containing protein</fullName>
    </recommendedName>
</protein>
<name>A0A835YKD1_9CHLO</name>
<sequence>MPPPFATSPAWPPTHRGHDAFDTFLLLPYQEPCLSPPDTARKQLGASRAEASAPVQPEPLDMHGAAGAPAAAANVPGAAAGVGPLAAAAGGVRGLATGTPSVSRGGVAHGEVRARLRAAQGLDQLWDLMKGLKPSLRPSDYALGVRLAGQLLRRGRQQASQAPAPPPMTLNQFQVRELSRARASATGGLGGPAPECYSPSKEVDRLRKLAGELVQRWGERALRGDGLDLQAAVDLLTGWSVGWFRAPVPSHLAAVLDALVPGASAAVPPRPEDPSAAGPSRYQAQGQAQAQRPRLGRLHTATLRHVAVLLPPLAALDALSPPLLDVARDLALRRAHRSTAAELAAAAAAFADAGVTDGAVARELLAALLDLHAETWSGGAGGRQRDLGRGDDVIAGDLAAALRLAAAAEVCDVGLLTAAAEALLALGLESLSEADVAAVVRAYGLAGHRHGMLWDALSACVKASRAAAGDGSAGDAAAAASSAAAAAWVGAAARDDVPDGLRLLPVTADLRTVAHLSQGFGCIQWEDPELWEHLDAAACRHLGQPEEWTKSTNSRPAGWRRRRQDFQVTAAAVAALTEGLAAAGREAPQLLARLLAVAPRLTKHMEGPDVARFAAALASLRQSDPGLLSELDRRAADLVGEAASQAPPLVGEGAAGAVAAWLPGFADAACRQLSHPCRHLTAALVGPVGTRGAASGDAAAADGAGTAPDGALLRCLLNSATPGQVCTLMGALACAGPLSGPGPGNRLLPSLAAALAAALERSPEAAPRPSRAAAAAAPAVSTAGGRRERALAALSDEEVVHVFRAVLVAGEDACKDALQEALTAAEVARLLARASQAWHASGLGSAWPQAGEKRGRSGRDGGSAGVFAKAAKALVSKHGKKGKGSQPAGMASLAEKLEALGLPVFGECRTDDGNFVVGAGVGVAGAMVGVELLPDSAFAAPAPAPGPVRTPLPRLPLPPHLPPSAVRRRDASATSEGGGGPVPWPAQWPAPQPSRRLVGDAAFRARCLEARGWRLAAVSMGEWQEAQARGGASACVGLLDQRIALAWAEGDGAAQEAGAGGA</sequence>
<feature type="region of interest" description="Disordered" evidence="1">
    <location>
        <begin position="842"/>
        <end position="862"/>
    </location>
</feature>
<dbReference type="EMBL" id="JAEHOE010000004">
    <property type="protein sequence ID" value="KAG2500180.1"/>
    <property type="molecule type" value="Genomic_DNA"/>
</dbReference>
<dbReference type="Proteomes" id="UP000612055">
    <property type="component" value="Unassembled WGS sequence"/>
</dbReference>